<accession>A0A9N7VPU9</accession>
<keyword evidence="2" id="KW-1185">Reference proteome</keyword>
<organism evidence="1 2">
    <name type="scientific">Pleuronectes platessa</name>
    <name type="common">European plaice</name>
    <dbReference type="NCBI Taxonomy" id="8262"/>
    <lineage>
        <taxon>Eukaryota</taxon>
        <taxon>Metazoa</taxon>
        <taxon>Chordata</taxon>
        <taxon>Craniata</taxon>
        <taxon>Vertebrata</taxon>
        <taxon>Euteleostomi</taxon>
        <taxon>Actinopterygii</taxon>
        <taxon>Neopterygii</taxon>
        <taxon>Teleostei</taxon>
        <taxon>Neoteleostei</taxon>
        <taxon>Acanthomorphata</taxon>
        <taxon>Carangaria</taxon>
        <taxon>Pleuronectiformes</taxon>
        <taxon>Pleuronectoidei</taxon>
        <taxon>Pleuronectidae</taxon>
        <taxon>Pleuronectes</taxon>
    </lineage>
</organism>
<reference evidence="1" key="1">
    <citation type="submission" date="2020-03" db="EMBL/GenBank/DDBJ databases">
        <authorList>
            <person name="Weist P."/>
        </authorList>
    </citation>
    <scope>NUCLEOTIDE SEQUENCE</scope>
</reference>
<proteinExistence type="predicted"/>
<name>A0A9N7VPU9_PLEPL</name>
<sequence length="122" mass="13184">MELGAVNKAVLLPSCEEPVTSQHRLLLKLQGDQTQRDSEILVVRDTEGGRVYKQMLPTDLRKHGVGARCSDNLATLGPADVAMTEMGLLAKGSSAVAGKLCEQRTMNISPQAIPRCLIQETL</sequence>
<dbReference type="AlphaFoldDB" id="A0A9N7VPU9"/>
<dbReference type="Proteomes" id="UP001153269">
    <property type="component" value="Unassembled WGS sequence"/>
</dbReference>
<gene>
    <name evidence="1" type="ORF">PLEPLA_LOCUS42195</name>
</gene>
<evidence type="ECO:0000313" key="1">
    <source>
        <dbReference type="EMBL" id="CAB1454429.1"/>
    </source>
</evidence>
<dbReference type="EMBL" id="CADEAL010004213">
    <property type="protein sequence ID" value="CAB1454429.1"/>
    <property type="molecule type" value="Genomic_DNA"/>
</dbReference>
<comment type="caution">
    <text evidence="1">The sequence shown here is derived from an EMBL/GenBank/DDBJ whole genome shotgun (WGS) entry which is preliminary data.</text>
</comment>
<protein>
    <submittedName>
        <fullName evidence="1">Uncharacterized protein</fullName>
    </submittedName>
</protein>
<evidence type="ECO:0000313" key="2">
    <source>
        <dbReference type="Proteomes" id="UP001153269"/>
    </source>
</evidence>